<dbReference type="PROSITE" id="PS50157">
    <property type="entry name" value="ZINC_FINGER_C2H2_2"/>
    <property type="match status" value="1"/>
</dbReference>
<evidence type="ECO:0000256" key="3">
    <source>
        <dbReference type="ARBA" id="ARBA00022737"/>
    </source>
</evidence>
<proteinExistence type="predicted"/>
<reference evidence="10 11" key="1">
    <citation type="submission" date="2019-07" db="EMBL/GenBank/DDBJ databases">
        <title>Finished genome of Venturia effusa.</title>
        <authorList>
            <person name="Young C.A."/>
            <person name="Cox M.P."/>
            <person name="Ganley A.R.D."/>
            <person name="David W.J."/>
        </authorList>
    </citation>
    <scope>NUCLEOTIDE SEQUENCE [LARGE SCALE GENOMIC DNA]</scope>
    <source>
        <strain evidence="11">albino</strain>
    </source>
</reference>
<evidence type="ECO:0000256" key="4">
    <source>
        <dbReference type="ARBA" id="ARBA00022771"/>
    </source>
</evidence>
<dbReference type="PANTHER" id="PTHR40626">
    <property type="entry name" value="MIP31509P"/>
    <property type="match status" value="1"/>
</dbReference>
<keyword evidence="5" id="KW-0862">Zinc</keyword>
<dbReference type="InterPro" id="IPR051059">
    <property type="entry name" value="VerF-like"/>
</dbReference>
<protein>
    <recommendedName>
        <fullName evidence="9">C2H2-type domain-containing protein</fullName>
    </recommendedName>
</protein>
<dbReference type="STRING" id="50376.A0A517LCH3"/>
<evidence type="ECO:0000259" key="9">
    <source>
        <dbReference type="PROSITE" id="PS50157"/>
    </source>
</evidence>
<dbReference type="GO" id="GO:0000785">
    <property type="term" value="C:chromatin"/>
    <property type="evidence" value="ECO:0007669"/>
    <property type="project" value="TreeGrafter"/>
</dbReference>
<gene>
    <name evidence="10" type="ORF">FKW77_006791</name>
</gene>
<feature type="domain" description="C2H2-type" evidence="9">
    <location>
        <begin position="20"/>
        <end position="49"/>
    </location>
</feature>
<dbReference type="EMBL" id="CP042193">
    <property type="protein sequence ID" value="QDS73348.1"/>
    <property type="molecule type" value="Genomic_DNA"/>
</dbReference>
<comment type="subcellular location">
    <subcellularLocation>
        <location evidence="1">Nucleus</location>
    </subcellularLocation>
</comment>
<evidence type="ECO:0000256" key="5">
    <source>
        <dbReference type="ARBA" id="ARBA00022833"/>
    </source>
</evidence>
<keyword evidence="11" id="KW-1185">Reference proteome</keyword>
<evidence type="ECO:0000256" key="8">
    <source>
        <dbReference type="SAM" id="MobiDB-lite"/>
    </source>
</evidence>
<evidence type="ECO:0000256" key="7">
    <source>
        <dbReference type="PROSITE-ProRule" id="PRU00042"/>
    </source>
</evidence>
<evidence type="ECO:0000256" key="2">
    <source>
        <dbReference type="ARBA" id="ARBA00022723"/>
    </source>
</evidence>
<accession>A0A517LCH3</accession>
<dbReference type="PANTHER" id="PTHR40626:SF31">
    <property type="entry name" value="TRANSCRIPTIONAL ACTIVATOR_REPRESSOR MOT3"/>
    <property type="match status" value="1"/>
</dbReference>
<evidence type="ECO:0000313" key="10">
    <source>
        <dbReference type="EMBL" id="QDS73348.1"/>
    </source>
</evidence>
<dbReference type="OrthoDB" id="654211at2759"/>
<dbReference type="AlphaFoldDB" id="A0A517LCH3"/>
<dbReference type="GO" id="GO:0000981">
    <property type="term" value="F:DNA-binding transcription factor activity, RNA polymerase II-specific"/>
    <property type="evidence" value="ECO:0007669"/>
    <property type="project" value="InterPro"/>
</dbReference>
<keyword evidence="6" id="KW-0539">Nucleus</keyword>
<feature type="region of interest" description="Disordered" evidence="8">
    <location>
        <begin position="77"/>
        <end position="105"/>
    </location>
</feature>
<keyword evidence="4 7" id="KW-0863">Zinc-finger</keyword>
<organism evidence="10 11">
    <name type="scientific">Venturia effusa</name>
    <dbReference type="NCBI Taxonomy" id="50376"/>
    <lineage>
        <taxon>Eukaryota</taxon>
        <taxon>Fungi</taxon>
        <taxon>Dikarya</taxon>
        <taxon>Ascomycota</taxon>
        <taxon>Pezizomycotina</taxon>
        <taxon>Dothideomycetes</taxon>
        <taxon>Pleosporomycetidae</taxon>
        <taxon>Venturiales</taxon>
        <taxon>Venturiaceae</taxon>
        <taxon>Venturia</taxon>
    </lineage>
</organism>
<dbReference type="InterPro" id="IPR007219">
    <property type="entry name" value="XnlR_reg_dom"/>
</dbReference>
<dbReference type="GO" id="GO:0000978">
    <property type="term" value="F:RNA polymerase II cis-regulatory region sequence-specific DNA binding"/>
    <property type="evidence" value="ECO:0007669"/>
    <property type="project" value="InterPro"/>
</dbReference>
<feature type="compositionally biased region" description="Polar residues" evidence="8">
    <location>
        <begin position="95"/>
        <end position="105"/>
    </location>
</feature>
<dbReference type="InterPro" id="IPR013087">
    <property type="entry name" value="Znf_C2H2_type"/>
</dbReference>
<dbReference type="GO" id="GO:0006351">
    <property type="term" value="P:DNA-templated transcription"/>
    <property type="evidence" value="ECO:0007669"/>
    <property type="project" value="InterPro"/>
</dbReference>
<evidence type="ECO:0000313" key="11">
    <source>
        <dbReference type="Proteomes" id="UP000316270"/>
    </source>
</evidence>
<keyword evidence="2" id="KW-0479">Metal-binding</keyword>
<dbReference type="Pfam" id="PF04082">
    <property type="entry name" value="Fungal_trans"/>
    <property type="match status" value="1"/>
</dbReference>
<sequence>MSIFSSWLQLNITDDNKKENLCEACGSRFTRSDVLRRHTRKCQSYLAMHGLSGINSPGINAESSMRISAVRPTISQAQLYPSPPSQSELNDRRPSLNSTSSSAVNGNNQTTDDFIFLEEFLLPNMSNVILTSYTPGFMDETKGESSSLGASLDSVADTPQTGLESTVLDTRARKRPDDSSYAHILYTSEEDWVRFKQRFLESSSSQMNGFIFPGRSRMVRCMTAYFDYFDSHVPIIHHATFSIGRSHPGLVFMVLALGGLQLGEKKFAAVACDIGCVLIDSHLATLGSTIGNGFDPWPVQALLLGVQFSAFGDQGACNTRAQRHYATASDLLRAEQDRMKTDWEAPNTTWEQWVLVETFCRLSLWSCTLSAMILATDATANYMTHYQLREVPVPLKEELWRARSASEWAKISARTGLYKGSHLGALSRALSAGESIPDDISSFGLLSLIGWATSSICLQEKVALSMGPSSAMQGDFLREMERVLKGWETFAYRRLKLDRASYRDREPLFTDCFPLLGSAYYHLYLGNELRALKEIASRSAESLATTKPSFPQFQLCDLSLKAVEYAAHSWLVRAKLGIGNWRAANIYGYGVQYLISAFESALILSWWLSASRSLLAQQDSTALTAINELMVKAFAEVEEQEIPVNDAQERMISPLVYTSQCVERNIYPYAQKIDQALNVFKAHLLATSLNGG</sequence>
<name>A0A517LCH3_9PEZI</name>
<dbReference type="Proteomes" id="UP000316270">
    <property type="component" value="Chromosome 9"/>
</dbReference>
<dbReference type="GO" id="GO:0005634">
    <property type="term" value="C:nucleus"/>
    <property type="evidence" value="ECO:0007669"/>
    <property type="project" value="UniProtKB-SubCell"/>
</dbReference>
<evidence type="ECO:0000256" key="6">
    <source>
        <dbReference type="ARBA" id="ARBA00023242"/>
    </source>
</evidence>
<dbReference type="GO" id="GO:0008270">
    <property type="term" value="F:zinc ion binding"/>
    <property type="evidence" value="ECO:0007669"/>
    <property type="project" value="UniProtKB-KW"/>
</dbReference>
<keyword evidence="3" id="KW-0677">Repeat</keyword>
<evidence type="ECO:0000256" key="1">
    <source>
        <dbReference type="ARBA" id="ARBA00004123"/>
    </source>
</evidence>
<dbReference type="CDD" id="cd12148">
    <property type="entry name" value="fungal_TF_MHR"/>
    <property type="match status" value="1"/>
</dbReference>